<gene>
    <name evidence="1" type="ordered locus">NRI_0028</name>
</gene>
<evidence type="ECO:0000313" key="2">
    <source>
        <dbReference type="Proteomes" id="UP000001627"/>
    </source>
</evidence>
<proteinExistence type="predicted"/>
<reference evidence="1 2" key="1">
    <citation type="journal article" date="2009" name="Nucleic Acids Res.">
        <title>Analysis of complete genome sequence of Neorickettsia risticii: causative agent of Potomac horse fever.</title>
        <authorList>
            <person name="Lin M."/>
            <person name="Zhang C."/>
            <person name="Gibson K."/>
            <person name="Rikihisa Y."/>
        </authorList>
    </citation>
    <scope>NUCLEOTIDE SEQUENCE [LARGE SCALE GENOMIC DNA]</scope>
    <source>
        <strain evidence="1 2">Illinois</strain>
    </source>
</reference>
<organism evidence="1 2">
    <name type="scientific">Neorickettsia risticii (strain Illinois)</name>
    <dbReference type="NCBI Taxonomy" id="434131"/>
    <lineage>
        <taxon>Bacteria</taxon>
        <taxon>Pseudomonadati</taxon>
        <taxon>Pseudomonadota</taxon>
        <taxon>Alphaproteobacteria</taxon>
        <taxon>Rickettsiales</taxon>
        <taxon>Anaplasmataceae</taxon>
        <taxon>Neorickettsia</taxon>
    </lineage>
</organism>
<sequence>MDIYESKASSLRYLGTNISGFDKILRRSSVTHNQYTGVSSVYDDDTYKF</sequence>
<evidence type="ECO:0000313" key="1">
    <source>
        <dbReference type="EMBL" id="ACT69027.1"/>
    </source>
</evidence>
<protein>
    <submittedName>
        <fullName evidence="1">Uncharacterized protein</fullName>
    </submittedName>
</protein>
<dbReference type="STRING" id="434131.NRI_0028"/>
<accession>C6V3R0</accession>
<dbReference type="KEGG" id="nri:NRI_0028"/>
<dbReference type="EMBL" id="CP001431">
    <property type="protein sequence ID" value="ACT69027.1"/>
    <property type="molecule type" value="Genomic_DNA"/>
</dbReference>
<dbReference type="HOGENOM" id="CLU_3138210_0_0_5"/>
<dbReference type="AlphaFoldDB" id="C6V3R0"/>
<dbReference type="Proteomes" id="UP000001627">
    <property type="component" value="Chromosome"/>
</dbReference>
<keyword evidence="2" id="KW-1185">Reference proteome</keyword>
<name>C6V3R0_NEORI</name>